<evidence type="ECO:0000256" key="1">
    <source>
        <dbReference type="ARBA" id="ARBA00009023"/>
    </source>
</evidence>
<dbReference type="GO" id="GO:0030288">
    <property type="term" value="C:outer membrane-bounded periplasmic space"/>
    <property type="evidence" value="ECO:0007669"/>
    <property type="project" value="InterPro"/>
</dbReference>
<accession>I4C8L1</accession>
<reference evidence="6" key="1">
    <citation type="submission" date="2012-06" db="EMBL/GenBank/DDBJ databases">
        <title>Complete sequence of chromosome of Desulfomonile tiedjei DSM 6799.</title>
        <authorList>
            <person name="Lucas S."/>
            <person name="Copeland A."/>
            <person name="Lapidus A."/>
            <person name="Glavina del Rio T."/>
            <person name="Dalin E."/>
            <person name="Tice H."/>
            <person name="Bruce D."/>
            <person name="Goodwin L."/>
            <person name="Pitluck S."/>
            <person name="Peters L."/>
            <person name="Ovchinnikova G."/>
            <person name="Zeytun A."/>
            <person name="Lu M."/>
            <person name="Kyrpides N."/>
            <person name="Mavromatis K."/>
            <person name="Ivanova N."/>
            <person name="Brettin T."/>
            <person name="Detter J.C."/>
            <person name="Han C."/>
            <person name="Larimer F."/>
            <person name="Land M."/>
            <person name="Hauser L."/>
            <person name="Markowitz V."/>
            <person name="Cheng J.-F."/>
            <person name="Hugenholtz P."/>
            <person name="Woyke T."/>
            <person name="Wu D."/>
            <person name="Spring S."/>
            <person name="Schroeder M."/>
            <person name="Brambilla E."/>
            <person name="Klenk H.-P."/>
            <person name="Eisen J.A."/>
        </authorList>
    </citation>
    <scope>NUCLEOTIDE SEQUENCE [LARGE SCALE GENOMIC DNA]</scope>
    <source>
        <strain evidence="6">ATCC 49306 / DSM 6799 / DCB-1</strain>
    </source>
</reference>
<keyword evidence="6" id="KW-1185">Reference proteome</keyword>
<dbReference type="InterPro" id="IPR018389">
    <property type="entry name" value="DctP_fam"/>
</dbReference>
<keyword evidence="3" id="KW-0732">Signal</keyword>
<keyword evidence="4" id="KW-1133">Transmembrane helix</keyword>
<dbReference type="InterPro" id="IPR004682">
    <property type="entry name" value="TRAP_DctP"/>
</dbReference>
<dbReference type="EMBL" id="CP003360">
    <property type="protein sequence ID" value="AFM25902.1"/>
    <property type="molecule type" value="Genomic_DNA"/>
</dbReference>
<sequence>MCYCRMRDIAVDPTIITFVNKKNELAMKEKMHSLSVTVLVVMVLTIFFVGNAFSADKVIMRVATPTTNDPQTHEMDLFKKVVENKSQGRIEVQLFPSCQLGSNAQMLQGLQMGTIHGLLEPTAFLGGFSDILTLIDLPYFFEDVWTATALLNSRAGDKLREYLQNRGLVAAAFYPYGDRILLLKFPVNSMDDFKGKKVRVMGAKVLQNEIKAWGGAGIPMDVPELYTALQQGVIDGLESAAQFFFMLKYFQVAGYIFTEPKGAEVTVFLMNKKWLDNLPADLRDIVTNSAKEIVPEATQYARNTEKESMRKMVASGVKVMDASPELQQKLKNASTLVHETFLMENPDAKPIYERLKKAMEK</sequence>
<dbReference type="STRING" id="706587.Desti_3243"/>
<evidence type="ECO:0000256" key="3">
    <source>
        <dbReference type="ARBA" id="ARBA00022729"/>
    </source>
</evidence>
<comment type="similarity">
    <text evidence="1">Belongs to the bacterial solute-binding protein 7 family.</text>
</comment>
<evidence type="ECO:0000256" key="2">
    <source>
        <dbReference type="ARBA" id="ARBA00022448"/>
    </source>
</evidence>
<dbReference type="NCBIfam" id="NF037995">
    <property type="entry name" value="TRAP_S1"/>
    <property type="match status" value="1"/>
</dbReference>
<keyword evidence="4" id="KW-0472">Membrane</keyword>
<dbReference type="HOGENOM" id="CLU_036176_4_0_7"/>
<dbReference type="Gene3D" id="3.40.190.170">
    <property type="entry name" value="Bacterial extracellular solute-binding protein, family 7"/>
    <property type="match status" value="1"/>
</dbReference>
<organism evidence="5 6">
    <name type="scientific">Desulfomonile tiedjei (strain ATCC 49306 / DSM 6799 / DCB-1)</name>
    <dbReference type="NCBI Taxonomy" id="706587"/>
    <lineage>
        <taxon>Bacteria</taxon>
        <taxon>Pseudomonadati</taxon>
        <taxon>Thermodesulfobacteriota</taxon>
        <taxon>Desulfomonilia</taxon>
        <taxon>Desulfomonilales</taxon>
        <taxon>Desulfomonilaceae</taxon>
        <taxon>Desulfomonile</taxon>
    </lineage>
</organism>
<evidence type="ECO:0000256" key="4">
    <source>
        <dbReference type="SAM" id="Phobius"/>
    </source>
</evidence>
<dbReference type="Pfam" id="PF03480">
    <property type="entry name" value="DctP"/>
    <property type="match status" value="1"/>
</dbReference>
<dbReference type="InterPro" id="IPR038404">
    <property type="entry name" value="TRAP_DctP_sf"/>
</dbReference>
<dbReference type="PATRIC" id="fig|706587.4.peg.3690"/>
<dbReference type="KEGG" id="dti:Desti_3243"/>
<keyword evidence="4" id="KW-0812">Transmembrane</keyword>
<dbReference type="GO" id="GO:0055085">
    <property type="term" value="P:transmembrane transport"/>
    <property type="evidence" value="ECO:0007669"/>
    <property type="project" value="InterPro"/>
</dbReference>
<dbReference type="PANTHER" id="PTHR33376">
    <property type="match status" value="1"/>
</dbReference>
<name>I4C8L1_DESTA</name>
<dbReference type="eggNOG" id="COG1638">
    <property type="taxonomic scope" value="Bacteria"/>
</dbReference>
<feature type="transmembrane region" description="Helical" evidence="4">
    <location>
        <begin position="31"/>
        <end position="53"/>
    </location>
</feature>
<dbReference type="PIRSF" id="PIRSF006470">
    <property type="entry name" value="DctB"/>
    <property type="match status" value="1"/>
</dbReference>
<protein>
    <submittedName>
        <fullName evidence="5">TRAP-type C4-dicarboxylate transport system, periplasmic component</fullName>
    </submittedName>
</protein>
<dbReference type="Proteomes" id="UP000006055">
    <property type="component" value="Chromosome"/>
</dbReference>
<dbReference type="AlphaFoldDB" id="I4C8L1"/>
<dbReference type="CDD" id="cd13603">
    <property type="entry name" value="PBP2_TRAP_Siap_TeaA_like"/>
    <property type="match status" value="1"/>
</dbReference>
<dbReference type="PANTHER" id="PTHR33376:SF7">
    <property type="entry name" value="C4-DICARBOXYLATE-BINDING PROTEIN DCTB"/>
    <property type="match status" value="1"/>
</dbReference>
<gene>
    <name evidence="5" type="ordered locus">Desti_3243</name>
</gene>
<keyword evidence="2" id="KW-0813">Transport</keyword>
<evidence type="ECO:0000313" key="6">
    <source>
        <dbReference type="Proteomes" id="UP000006055"/>
    </source>
</evidence>
<proteinExistence type="inferred from homology"/>
<evidence type="ECO:0000313" key="5">
    <source>
        <dbReference type="EMBL" id="AFM25902.1"/>
    </source>
</evidence>